<dbReference type="Proteomes" id="UP000598775">
    <property type="component" value="Unassembled WGS sequence"/>
</dbReference>
<dbReference type="AlphaFoldDB" id="A0A917B8P2"/>
<protein>
    <recommendedName>
        <fullName evidence="3">SDR family oxidoreductase</fullName>
    </recommendedName>
</protein>
<dbReference type="Gene3D" id="3.40.50.720">
    <property type="entry name" value="NAD(P)-binding Rossmann-like Domain"/>
    <property type="match status" value="1"/>
</dbReference>
<gene>
    <name evidence="1" type="ORF">GCM10011399_21390</name>
</gene>
<reference evidence="1 2" key="1">
    <citation type="journal article" date="2014" name="Int. J. Syst. Evol. Microbiol.">
        <title>Complete genome sequence of Corynebacterium casei LMG S-19264T (=DSM 44701T), isolated from a smear-ripened cheese.</title>
        <authorList>
            <consortium name="US DOE Joint Genome Institute (JGI-PGF)"/>
            <person name="Walter F."/>
            <person name="Albersmeier A."/>
            <person name="Kalinowski J."/>
            <person name="Ruckert C."/>
        </authorList>
    </citation>
    <scope>NUCLEOTIDE SEQUENCE [LARGE SCALE GENOMIC DNA]</scope>
    <source>
        <strain evidence="1 2">CGMCC 1.12976</strain>
    </source>
</reference>
<organism evidence="1 2">
    <name type="scientific">Subtercola lobariae</name>
    <dbReference type="NCBI Taxonomy" id="1588641"/>
    <lineage>
        <taxon>Bacteria</taxon>
        <taxon>Bacillati</taxon>
        <taxon>Actinomycetota</taxon>
        <taxon>Actinomycetes</taxon>
        <taxon>Micrococcales</taxon>
        <taxon>Microbacteriaceae</taxon>
        <taxon>Subtercola</taxon>
    </lineage>
</organism>
<dbReference type="EMBL" id="BMGP01000003">
    <property type="protein sequence ID" value="GGF27813.1"/>
    <property type="molecule type" value="Genomic_DNA"/>
</dbReference>
<evidence type="ECO:0000313" key="1">
    <source>
        <dbReference type="EMBL" id="GGF27813.1"/>
    </source>
</evidence>
<comment type="caution">
    <text evidence="1">The sequence shown here is derived from an EMBL/GenBank/DDBJ whole genome shotgun (WGS) entry which is preliminary data.</text>
</comment>
<keyword evidence="2" id="KW-1185">Reference proteome</keyword>
<evidence type="ECO:0000313" key="2">
    <source>
        <dbReference type="Proteomes" id="UP000598775"/>
    </source>
</evidence>
<accession>A0A917B8P2</accession>
<name>A0A917B8P2_9MICO</name>
<dbReference type="SUPFAM" id="SSF51735">
    <property type="entry name" value="NAD(P)-binding Rossmann-fold domains"/>
    <property type="match status" value="1"/>
</dbReference>
<evidence type="ECO:0008006" key="3">
    <source>
        <dbReference type="Google" id="ProtNLM"/>
    </source>
</evidence>
<sequence>MLVSYCLVDHSIYLVDLSNCERHHLASRAQRGHDSADAIVFLASQQAKHIYGAVLPVDGGRLAV</sequence>
<proteinExistence type="predicted"/>
<dbReference type="InterPro" id="IPR036291">
    <property type="entry name" value="NAD(P)-bd_dom_sf"/>
</dbReference>